<dbReference type="InterPro" id="IPR012223">
    <property type="entry name" value="TEII"/>
</dbReference>
<protein>
    <submittedName>
        <fullName evidence="3">Thioesterase</fullName>
    </submittedName>
</protein>
<dbReference type="GO" id="GO:0008610">
    <property type="term" value="P:lipid biosynthetic process"/>
    <property type="evidence" value="ECO:0007669"/>
    <property type="project" value="TreeGrafter"/>
</dbReference>
<evidence type="ECO:0000313" key="4">
    <source>
        <dbReference type="Proteomes" id="UP000541636"/>
    </source>
</evidence>
<gene>
    <name evidence="3" type="ORF">HF690_14545</name>
</gene>
<evidence type="ECO:0000313" key="3">
    <source>
        <dbReference type="EMBL" id="NKZ40176.1"/>
    </source>
</evidence>
<accession>A0A846ZQ84</accession>
<feature type="domain" description="Thioesterase" evidence="2">
    <location>
        <begin position="18"/>
        <end position="231"/>
    </location>
</feature>
<dbReference type="Pfam" id="PF00975">
    <property type="entry name" value="Thioesterase"/>
    <property type="match status" value="1"/>
</dbReference>
<organism evidence="3 4">
    <name type="scientific">Oleiagrimonas citrea</name>
    <dbReference type="NCBI Taxonomy" id="1665687"/>
    <lineage>
        <taxon>Bacteria</taxon>
        <taxon>Pseudomonadati</taxon>
        <taxon>Pseudomonadota</taxon>
        <taxon>Gammaproteobacteria</taxon>
        <taxon>Lysobacterales</taxon>
        <taxon>Rhodanobacteraceae</taxon>
        <taxon>Oleiagrimonas</taxon>
    </lineage>
</organism>
<proteinExistence type="inferred from homology"/>
<dbReference type="PANTHER" id="PTHR11487:SF0">
    <property type="entry name" value="S-ACYL FATTY ACID SYNTHASE THIOESTERASE, MEDIUM CHAIN"/>
    <property type="match status" value="1"/>
</dbReference>
<dbReference type="Proteomes" id="UP000541636">
    <property type="component" value="Unassembled WGS sequence"/>
</dbReference>
<dbReference type="RefSeq" id="WP_168609964.1">
    <property type="nucleotide sequence ID" value="NZ_JAAZQD010000007.1"/>
</dbReference>
<dbReference type="InterPro" id="IPR029058">
    <property type="entry name" value="AB_hydrolase_fold"/>
</dbReference>
<evidence type="ECO:0000256" key="1">
    <source>
        <dbReference type="ARBA" id="ARBA00007169"/>
    </source>
</evidence>
<dbReference type="AlphaFoldDB" id="A0A846ZQ84"/>
<comment type="similarity">
    <text evidence="1">Belongs to the thioesterase family.</text>
</comment>
<dbReference type="Gene3D" id="3.40.50.1820">
    <property type="entry name" value="alpha/beta hydrolase"/>
    <property type="match status" value="1"/>
</dbReference>
<reference evidence="3 4" key="1">
    <citation type="journal article" date="2017" name="Int. J. Syst. Evol. Microbiol.">
        <title>Oleiagrimonas citrea sp. nov., a marine bacterium isolated from tidal flat sediment and emended description of the genus Oleiagrimonas Fang et al. 2015 and Oleiagrimonas soli.</title>
        <authorList>
            <person name="Yang S.H."/>
            <person name="Seo H.S."/>
            <person name="Seong C.N."/>
            <person name="Kwon K.K."/>
        </authorList>
    </citation>
    <scope>NUCLEOTIDE SEQUENCE [LARGE SCALE GENOMIC DNA]</scope>
    <source>
        <strain evidence="3 4">MEBiC09124</strain>
    </source>
</reference>
<keyword evidence="4" id="KW-1185">Reference proteome</keyword>
<dbReference type="InterPro" id="IPR001031">
    <property type="entry name" value="Thioesterase"/>
</dbReference>
<name>A0A846ZQ84_9GAMM</name>
<evidence type="ECO:0000259" key="2">
    <source>
        <dbReference type="Pfam" id="PF00975"/>
    </source>
</evidence>
<comment type="caution">
    <text evidence="3">The sequence shown here is derived from an EMBL/GenBank/DDBJ whole genome shotgun (WGS) entry which is preliminary data.</text>
</comment>
<dbReference type="PANTHER" id="PTHR11487">
    <property type="entry name" value="THIOESTERASE"/>
    <property type="match status" value="1"/>
</dbReference>
<sequence length="255" mass="28790">MPDTWLQIHNQNDKASMRLICFPFAGGSAQAYRDWSNFLPKDIELCAVQLPGREMRQREAPIDNTFDIVDALMPELTPVLDRPFALFGHSMGAIIAFEFARRLQQEGKSSPEALIVSGRVAPHRPLTRAAINHLPREEFIDGLRQLNGTPAEVLEDNDLMSLIEPMLRADLAVHESYEYTDESRLQNDILAFGGLCDPEAGREDVAAWREVTDGSFDMQMMPGDHFFIRSAQVLFLRALSIELREMMARVTALES</sequence>
<dbReference type="SUPFAM" id="SSF53474">
    <property type="entry name" value="alpha/beta-Hydrolases"/>
    <property type="match status" value="1"/>
</dbReference>
<dbReference type="EMBL" id="JAAZQD010000007">
    <property type="protein sequence ID" value="NKZ40176.1"/>
    <property type="molecule type" value="Genomic_DNA"/>
</dbReference>